<keyword evidence="7" id="KW-0809">Transit peptide</keyword>
<dbReference type="InterPro" id="IPR002655">
    <property type="entry name" value="Acyl-CoA_oxidase_C"/>
</dbReference>
<reference evidence="18" key="1">
    <citation type="journal article" date="2016" name="Nature">
        <title>The genome of the seagrass Zostera marina reveals angiosperm adaptation to the sea.</title>
        <authorList>
            <person name="Olsen J.L."/>
            <person name="Rouze P."/>
            <person name="Verhelst B."/>
            <person name="Lin Y.-C."/>
            <person name="Bayer T."/>
            <person name="Collen J."/>
            <person name="Dattolo E."/>
            <person name="De Paoli E."/>
            <person name="Dittami S."/>
            <person name="Maumus F."/>
            <person name="Michel G."/>
            <person name="Kersting A."/>
            <person name="Lauritano C."/>
            <person name="Lohaus R."/>
            <person name="Toepel M."/>
            <person name="Tonon T."/>
            <person name="Vanneste K."/>
            <person name="Amirebrahimi M."/>
            <person name="Brakel J."/>
            <person name="Bostroem C."/>
            <person name="Chovatia M."/>
            <person name="Grimwood J."/>
            <person name="Jenkins J.W."/>
            <person name="Jueterbock A."/>
            <person name="Mraz A."/>
            <person name="Stam W.T."/>
            <person name="Tice H."/>
            <person name="Bornberg-Bauer E."/>
            <person name="Green P.J."/>
            <person name="Pearson G.A."/>
            <person name="Procaccini G."/>
            <person name="Duarte C.M."/>
            <person name="Schmutz J."/>
            <person name="Reusch T.B.H."/>
            <person name="Van de Peer Y."/>
        </authorList>
    </citation>
    <scope>NUCLEOTIDE SEQUENCE [LARGE SCALE GENOMIC DNA]</scope>
    <source>
        <strain evidence="18">cv. Finnish</strain>
    </source>
</reference>
<dbReference type="GO" id="GO:0003997">
    <property type="term" value="F:acyl-CoA oxidase activity"/>
    <property type="evidence" value="ECO:0000318"/>
    <property type="project" value="GO_Central"/>
</dbReference>
<evidence type="ECO:0000256" key="3">
    <source>
        <dbReference type="ARBA" id="ARBA00006288"/>
    </source>
</evidence>
<dbReference type="SUPFAM" id="SSF56645">
    <property type="entry name" value="Acyl-CoA dehydrogenase NM domain-like"/>
    <property type="match status" value="1"/>
</dbReference>
<proteinExistence type="inferred from homology"/>
<dbReference type="FunFam" id="2.40.110.10:FF:000005">
    <property type="entry name" value="Acyl-coenzyme A oxidase"/>
    <property type="match status" value="1"/>
</dbReference>
<name>A0A0K9NMI0_ZOSMR</name>
<comment type="caution">
    <text evidence="17">The sequence shown here is derived from an EMBL/GenBank/DDBJ whole genome shotgun (WGS) entry which is preliminary data.</text>
</comment>
<evidence type="ECO:0000256" key="5">
    <source>
        <dbReference type="ARBA" id="ARBA00022827"/>
    </source>
</evidence>
<dbReference type="AlphaFoldDB" id="A0A0K9NMI0"/>
<keyword evidence="8" id="KW-0560">Oxidoreductase</keyword>
<sequence length="691" mass="77661">MEMKILSDSDDRVVRRIRMLTLHLRGADQSSTDMAEEGPRNLAPVPCARANRVSVITSELSSYMRGNHRDVQERIFQFFESRPDLQTPVSISMEDHRELCMRQITAIVRDCGIRPFRHLFDDPDKYFAIMEAVGAIDMSIGVKMGVQFSLWGGSVANLGTKKHKDKYFEGIDNLDYPGCFAMTELFHGSNVQGIQTTATFDPNTDEFVINTPNDGAIKWWIGNAAKHGKFATVFAKLILPSLSTESNVTADMGVHAFIVPIRDMDTHETFPGVEIQDCGHKIGLNGVDNGALRFSLVRIPRDNLLNRFGDVSRDGKYTSDLPSINKRFAAVLGELVGGRVALAYSSMSVLKVSVTIAVRYSLLRQQFGPPEKPEISILDYQSHQQKLMPMLASTYAFHFATNYMVQQYAEMKKSHDEFLIGDVHALSAGLKAYVTSYTAKSLSVCRESCGGHGYAAVNRFGSLRNDHDIFQTFEGDNTVLLQQVAGDLLKQYQKKFKGGTFSATWNYLKDSMGSYLSQPNPVTSRWEGEEHLRDPKFQLNAFRYRTSRLLQTVAVRLNKHSKTLGNFGAWNRCLNHLLTLAESHIETIILERFIEAIKNCPDRSTSVVLKLVCDLFALDRIWNDIGTYRNVDYVAPNKAKAIHKLTEYLCFEVRGVAKELIDAFDLPDLATRAPIGLRSQAYTSYTQLVGF</sequence>
<dbReference type="InterPro" id="IPR009100">
    <property type="entry name" value="AcylCoA_DH/oxidase_NM_dom_sf"/>
</dbReference>
<keyword evidence="10" id="KW-0576">Peroxisome</keyword>
<evidence type="ECO:0000259" key="15">
    <source>
        <dbReference type="Pfam" id="PF02770"/>
    </source>
</evidence>
<dbReference type="GO" id="GO:0050660">
    <property type="term" value="F:flavin adenine dinucleotide binding"/>
    <property type="evidence" value="ECO:0000318"/>
    <property type="project" value="GO_Central"/>
</dbReference>
<feature type="domain" description="Acyl-CoA oxidase C-alpha1" evidence="16">
    <location>
        <begin position="333"/>
        <end position="488"/>
    </location>
</feature>
<gene>
    <name evidence="17" type="ORF">ZOSMA_89G01280</name>
</gene>
<comment type="subcellular location">
    <subcellularLocation>
        <location evidence="2">Peroxisome</location>
    </subcellularLocation>
</comment>
<feature type="domain" description="Acyl-CoA oxidase/dehydrogenase middle" evidence="15">
    <location>
        <begin position="179"/>
        <end position="295"/>
    </location>
</feature>
<dbReference type="OMA" id="SINKRFA"/>
<dbReference type="Pfam" id="PF02770">
    <property type="entry name" value="Acyl-CoA_dh_M"/>
    <property type="match status" value="1"/>
</dbReference>
<dbReference type="GO" id="GO:0033540">
    <property type="term" value="P:fatty acid beta-oxidation using acyl-CoA oxidase"/>
    <property type="evidence" value="ECO:0000318"/>
    <property type="project" value="GO_Central"/>
</dbReference>
<comment type="cofactor">
    <cofactor evidence="1">
        <name>FAD</name>
        <dbReference type="ChEBI" id="CHEBI:57692"/>
    </cofactor>
</comment>
<evidence type="ECO:0000256" key="12">
    <source>
        <dbReference type="PIRSR" id="PIRSR000168-1"/>
    </source>
</evidence>
<accession>A0A0K9NMI0</accession>
<evidence type="ECO:0000313" key="18">
    <source>
        <dbReference type="Proteomes" id="UP000036987"/>
    </source>
</evidence>
<dbReference type="Proteomes" id="UP000036987">
    <property type="component" value="Unassembled WGS sequence"/>
</dbReference>
<comment type="similarity">
    <text evidence="3 11">Belongs to the acyl-CoA oxidase family.</text>
</comment>
<dbReference type="InterPro" id="IPR055060">
    <property type="entry name" value="ACOX_C_alpha1"/>
</dbReference>
<organism evidence="17 18">
    <name type="scientific">Zostera marina</name>
    <name type="common">Eelgrass</name>
    <dbReference type="NCBI Taxonomy" id="29655"/>
    <lineage>
        <taxon>Eukaryota</taxon>
        <taxon>Viridiplantae</taxon>
        <taxon>Streptophyta</taxon>
        <taxon>Embryophyta</taxon>
        <taxon>Tracheophyta</taxon>
        <taxon>Spermatophyta</taxon>
        <taxon>Magnoliopsida</taxon>
        <taxon>Liliopsida</taxon>
        <taxon>Zosteraceae</taxon>
        <taxon>Zostera</taxon>
    </lineage>
</organism>
<dbReference type="FunFam" id="1.20.140.10:FF:000010">
    <property type="entry name" value="Acyl-coenzyme A oxidase"/>
    <property type="match status" value="1"/>
</dbReference>
<keyword evidence="18" id="KW-1185">Reference proteome</keyword>
<evidence type="ECO:0000256" key="9">
    <source>
        <dbReference type="ARBA" id="ARBA00023098"/>
    </source>
</evidence>
<dbReference type="GO" id="GO:0005504">
    <property type="term" value="F:fatty acid binding"/>
    <property type="evidence" value="ECO:0000318"/>
    <property type="project" value="GO_Central"/>
</dbReference>
<dbReference type="PANTHER" id="PTHR10909:SF378">
    <property type="entry name" value="ACYL-COENZYME A OXIDASE"/>
    <property type="match status" value="1"/>
</dbReference>
<dbReference type="PIRSF" id="PIRSF000168">
    <property type="entry name" value="Acyl-CoA_oxidase"/>
    <property type="match status" value="1"/>
</dbReference>
<dbReference type="InterPro" id="IPR012258">
    <property type="entry name" value="Acyl-CoA_oxidase"/>
</dbReference>
<keyword evidence="4 11" id="KW-0285">Flavoprotein</keyword>
<dbReference type="Gene3D" id="1.20.140.10">
    <property type="entry name" value="Butyryl-CoA Dehydrogenase, subunit A, domain 3"/>
    <property type="match status" value="2"/>
</dbReference>
<evidence type="ECO:0000313" key="17">
    <source>
        <dbReference type="EMBL" id="KMZ57175.1"/>
    </source>
</evidence>
<dbReference type="EMBL" id="LFYR01002109">
    <property type="protein sequence ID" value="KMZ57175.1"/>
    <property type="molecule type" value="Genomic_DNA"/>
</dbReference>
<feature type="binding site" evidence="13">
    <location>
        <position position="183"/>
    </location>
    <ligand>
        <name>FAD</name>
        <dbReference type="ChEBI" id="CHEBI:57692"/>
    </ligand>
</feature>
<evidence type="ECO:0000259" key="14">
    <source>
        <dbReference type="Pfam" id="PF01756"/>
    </source>
</evidence>
<dbReference type="Pfam" id="PF01756">
    <property type="entry name" value="ACOX"/>
    <property type="match status" value="1"/>
</dbReference>
<dbReference type="InterPro" id="IPR036250">
    <property type="entry name" value="AcylCo_DH-like_C"/>
</dbReference>
<dbReference type="STRING" id="29655.A0A0K9NMI0"/>
<dbReference type="InterPro" id="IPR046373">
    <property type="entry name" value="Acyl-CoA_Oxase/DH_mid-dom_sf"/>
</dbReference>
<protein>
    <recommendedName>
        <fullName evidence="11">Acyl-coenzyme A oxidase</fullName>
    </recommendedName>
</protein>
<feature type="binding site" evidence="13">
    <location>
        <position position="222"/>
    </location>
    <ligand>
        <name>FAD</name>
        <dbReference type="ChEBI" id="CHEBI:57692"/>
    </ligand>
</feature>
<evidence type="ECO:0000256" key="11">
    <source>
        <dbReference type="PIRNR" id="PIRNR000168"/>
    </source>
</evidence>
<dbReference type="InterPro" id="IPR006091">
    <property type="entry name" value="Acyl-CoA_Oxase/DH_mid-dom"/>
</dbReference>
<dbReference type="Pfam" id="PF22924">
    <property type="entry name" value="ACOX_C_alpha1"/>
    <property type="match status" value="1"/>
</dbReference>
<evidence type="ECO:0000259" key="16">
    <source>
        <dbReference type="Pfam" id="PF22924"/>
    </source>
</evidence>
<feature type="active site" description="Proton acceptor" evidence="12">
    <location>
        <position position="474"/>
    </location>
</feature>
<keyword evidence="9" id="KW-0443">Lipid metabolism</keyword>
<evidence type="ECO:0000256" key="8">
    <source>
        <dbReference type="ARBA" id="ARBA00023002"/>
    </source>
</evidence>
<dbReference type="FunFam" id="1.20.140.10:FF:000025">
    <property type="entry name" value="Acyl-coenzyme A oxidase"/>
    <property type="match status" value="1"/>
</dbReference>
<evidence type="ECO:0000256" key="10">
    <source>
        <dbReference type="ARBA" id="ARBA00023140"/>
    </source>
</evidence>
<evidence type="ECO:0000256" key="1">
    <source>
        <dbReference type="ARBA" id="ARBA00001974"/>
    </source>
</evidence>
<evidence type="ECO:0000256" key="6">
    <source>
        <dbReference type="ARBA" id="ARBA00022832"/>
    </source>
</evidence>
<evidence type="ECO:0000256" key="13">
    <source>
        <dbReference type="PIRSR" id="PIRSR000168-2"/>
    </source>
</evidence>
<evidence type="ECO:0000256" key="2">
    <source>
        <dbReference type="ARBA" id="ARBA00004275"/>
    </source>
</evidence>
<evidence type="ECO:0000256" key="4">
    <source>
        <dbReference type="ARBA" id="ARBA00022630"/>
    </source>
</evidence>
<dbReference type="SUPFAM" id="SSF47203">
    <property type="entry name" value="Acyl-CoA dehydrogenase C-terminal domain-like"/>
    <property type="match status" value="2"/>
</dbReference>
<dbReference type="PANTHER" id="PTHR10909">
    <property type="entry name" value="ELECTRON TRANSPORT OXIDOREDUCTASE"/>
    <property type="match status" value="1"/>
</dbReference>
<feature type="domain" description="Acyl-CoA oxidase C-terminal" evidence="14">
    <location>
        <begin position="534"/>
        <end position="677"/>
    </location>
</feature>
<dbReference type="GO" id="GO:0005777">
    <property type="term" value="C:peroxisome"/>
    <property type="evidence" value="ECO:0000318"/>
    <property type="project" value="GO_Central"/>
</dbReference>
<dbReference type="GO" id="GO:0071949">
    <property type="term" value="F:FAD binding"/>
    <property type="evidence" value="ECO:0007669"/>
    <property type="project" value="InterPro"/>
</dbReference>
<keyword evidence="6" id="KW-0276">Fatty acid metabolism</keyword>
<dbReference type="Gene3D" id="2.40.110.10">
    <property type="entry name" value="Butyryl-CoA Dehydrogenase, subunit A, domain 2"/>
    <property type="match status" value="1"/>
</dbReference>
<dbReference type="OrthoDB" id="538336at2759"/>
<evidence type="ECO:0000256" key="7">
    <source>
        <dbReference type="ARBA" id="ARBA00022946"/>
    </source>
</evidence>
<keyword evidence="5 11" id="KW-0274">FAD</keyword>